<organism evidence="1 2">
    <name type="scientific">Candidatus Corynebacterium faecigallinarum</name>
    <dbReference type="NCBI Taxonomy" id="2838528"/>
    <lineage>
        <taxon>Bacteria</taxon>
        <taxon>Bacillati</taxon>
        <taxon>Actinomycetota</taxon>
        <taxon>Actinomycetes</taxon>
        <taxon>Mycobacteriales</taxon>
        <taxon>Corynebacteriaceae</taxon>
        <taxon>Corynebacterium</taxon>
    </lineage>
</organism>
<dbReference type="AlphaFoldDB" id="A0A9D2TNA1"/>
<accession>A0A9D2TNA1</accession>
<sequence>MDPAQGHPAQSDAAPIDVSGFLQEYLQLNRDALLWKLEGLSDYDARRPLTPAGTNLAWHTAHVRYVG</sequence>
<evidence type="ECO:0000313" key="1">
    <source>
        <dbReference type="EMBL" id="HJC84627.1"/>
    </source>
</evidence>
<dbReference type="Pfam" id="PF04978">
    <property type="entry name" value="MST"/>
    <property type="match status" value="1"/>
</dbReference>
<comment type="caution">
    <text evidence="1">The sequence shown here is derived from an EMBL/GenBank/DDBJ whole genome shotgun (WGS) entry which is preliminary data.</text>
</comment>
<evidence type="ECO:0000313" key="2">
    <source>
        <dbReference type="Proteomes" id="UP000823858"/>
    </source>
</evidence>
<dbReference type="Proteomes" id="UP000823858">
    <property type="component" value="Unassembled WGS sequence"/>
</dbReference>
<reference evidence="1" key="1">
    <citation type="journal article" date="2021" name="PeerJ">
        <title>Extensive microbial diversity within the chicken gut microbiome revealed by metagenomics and culture.</title>
        <authorList>
            <person name="Gilroy R."/>
            <person name="Ravi A."/>
            <person name="Getino M."/>
            <person name="Pursley I."/>
            <person name="Horton D.L."/>
            <person name="Alikhan N.F."/>
            <person name="Baker D."/>
            <person name="Gharbi K."/>
            <person name="Hall N."/>
            <person name="Watson M."/>
            <person name="Adriaenssens E.M."/>
            <person name="Foster-Nyarko E."/>
            <person name="Jarju S."/>
            <person name="Secka A."/>
            <person name="Antonio M."/>
            <person name="Oren A."/>
            <person name="Chaudhuri R.R."/>
            <person name="La Ragione R."/>
            <person name="Hildebrand F."/>
            <person name="Pallen M.J."/>
        </authorList>
    </citation>
    <scope>NUCLEOTIDE SEQUENCE</scope>
    <source>
        <strain evidence="1">ChiHjej13B12-4958</strain>
    </source>
</reference>
<dbReference type="InterPro" id="IPR034660">
    <property type="entry name" value="DinB/YfiT-like"/>
</dbReference>
<name>A0A9D2TNA1_9CORY</name>
<dbReference type="SUPFAM" id="SSF109854">
    <property type="entry name" value="DinB/YfiT-like putative metalloenzymes"/>
    <property type="match status" value="1"/>
</dbReference>
<protein>
    <submittedName>
        <fullName evidence="1">DinB family protein</fullName>
    </submittedName>
</protein>
<dbReference type="InterPro" id="IPR007061">
    <property type="entry name" value="MST-like"/>
</dbReference>
<dbReference type="Gene3D" id="1.20.120.450">
    <property type="entry name" value="dinb family like domain"/>
    <property type="match status" value="1"/>
</dbReference>
<dbReference type="EMBL" id="DWVP01000005">
    <property type="protein sequence ID" value="HJC84627.1"/>
    <property type="molecule type" value="Genomic_DNA"/>
</dbReference>
<reference evidence="1" key="2">
    <citation type="submission" date="2021-04" db="EMBL/GenBank/DDBJ databases">
        <authorList>
            <person name="Gilroy R."/>
        </authorList>
    </citation>
    <scope>NUCLEOTIDE SEQUENCE</scope>
    <source>
        <strain evidence="1">ChiHjej13B12-4958</strain>
    </source>
</reference>
<gene>
    <name evidence="1" type="ORF">H9751_03590</name>
</gene>
<proteinExistence type="predicted"/>